<feature type="coiled-coil region" evidence="1">
    <location>
        <begin position="1383"/>
        <end position="1410"/>
    </location>
</feature>
<feature type="transmembrane region" description="Helical" evidence="3">
    <location>
        <begin position="2137"/>
        <end position="2164"/>
    </location>
</feature>
<dbReference type="PANTHER" id="PTHR31432">
    <property type="entry name" value="INTRAFLAGELLAR TRANSPORT PROTEIN 74 HOMOLOG"/>
    <property type="match status" value="1"/>
</dbReference>
<feature type="region of interest" description="Disordered" evidence="2">
    <location>
        <begin position="549"/>
        <end position="610"/>
    </location>
</feature>
<name>A0A1V9ZER6_9STRA</name>
<evidence type="ECO:0000256" key="2">
    <source>
        <dbReference type="SAM" id="MobiDB-lite"/>
    </source>
</evidence>
<feature type="coiled-coil region" evidence="1">
    <location>
        <begin position="783"/>
        <end position="907"/>
    </location>
</feature>
<feature type="transmembrane region" description="Helical" evidence="3">
    <location>
        <begin position="211"/>
        <end position="230"/>
    </location>
</feature>
<accession>A0A1V9ZER6</accession>
<keyword evidence="5" id="KW-1185">Reference proteome</keyword>
<proteinExistence type="predicted"/>
<keyword evidence="4" id="KW-0282">Flagellum</keyword>
<feature type="transmembrane region" description="Helical" evidence="3">
    <location>
        <begin position="349"/>
        <end position="375"/>
    </location>
</feature>
<protein>
    <submittedName>
        <fullName evidence="4">Intraflagellar Transport Protein 72/74</fullName>
    </submittedName>
</protein>
<comment type="caution">
    <text evidence="4">The sequence shown here is derived from an EMBL/GenBank/DDBJ whole genome shotgun (WGS) entry which is preliminary data.</text>
</comment>
<dbReference type="GO" id="GO:0048487">
    <property type="term" value="F:beta-tubulin binding"/>
    <property type="evidence" value="ECO:0007669"/>
    <property type="project" value="InterPro"/>
</dbReference>
<feature type="transmembrane region" description="Helical" evidence="3">
    <location>
        <begin position="395"/>
        <end position="419"/>
    </location>
</feature>
<feature type="compositionally biased region" description="Polar residues" evidence="2">
    <location>
        <begin position="1496"/>
        <end position="1506"/>
    </location>
</feature>
<gene>
    <name evidence="4" type="ORF">THRCLA_07272</name>
</gene>
<feature type="transmembrane region" description="Helical" evidence="3">
    <location>
        <begin position="2047"/>
        <end position="2066"/>
    </location>
</feature>
<sequence length="2393" mass="271630">MSKFVKVTPEPQPSHCAKYPIRWAIFPAIVSMIMLINLITMPMKAYITEDLPWTNIPASTTFTNFSEFNATTLTLYQRLYNQNTLPSGVSYYEDNLNKVSRKLLDIPMVVPVEKCTESVLLGLPGVAFYGPAMVDLICAFASTNRSVNNSYNWNGRGTCLEEYYFGIKWISKCIWLTSGNGLDTTKDNRKLFTITYAVARYPSKFWSCIGFIYRVLYTGLVSYILWVSYYKHCYNLRTTLSTYGHRMNLGKDNWSYCIVIGDPTAMVLTNSRVALAFTIDICVSYSSSSLAVTRASQIEDITAMLSAFLYLSRGVWRTVWFPYLSLSIMSTVLKKFKREHQFTEVDPTIIVFVIGAYAGALSYCSANIPLFINFFHIAQRLLVPDSQQNERHEEILPFSTYVIVFLTMPLIYGFTVSFFTKRKFAPKNMSKYRSQSYNSVKMRAIISLHQLCSLSPQCTKLGGTLYSLFASEPKYKQTPTINFCGVDVFVLCYYNGTLQCQIRLCLLSTLDRNLNDPHLSIVDSNTPSKFTFHTLASDATHQAKYKLNRSTIGTRPGTGQRPGTGSQPLGALNARPGTGQRSALQSSGRPLTSRLGTGQVPATPGQSAGYGVSLNTEVQVTDRPVTQQGMMGMRIGTAGPGRQVQDASYFTGKLHQKTSELMAEIEKINKEIEQDAKDKSQYAQLEKKYEQLAVEVRDLEGQLADYNLAMDKLRSATDPAEIRQVQEQLHNRNMKEAEEVDRIFIMRQDEERTTKHLENEIHNIHLKQEDKINQLAPNKLEKYRALLDENHHAEAELEAKSQELEMLIQAIRAKEEELSMDKYREEYDHLENQAMRLKKEGKMIQDDLATAQMDPAEARNMLLARVKDDKTKMEQVEKQIASIEEENAGLKKALSEVKSELEERKNEGPDSNASQKYDMLYQRDQEMTIFMESFEEKKTKELENQRQSQAMIIRLLEHISIGLNRQDKMPSASKVEEMKSDLTFKERQLESAQTTKARLSMELAKRQAELEKVNTLDAKISVELSSLNSKMETMESDMEGFKNIDEMKDTHANTKQLLLRYKQQYIRRRDAMKSQVILLSNQYENIKHQLASNDTAKTLDSLEQKLRHHEQNIYHLKEFIDTKTREVEYEHVKQDCLKLLTELNTYRIKAQGVAQSSVGYHELLRISGENDKQKVWRSAAKFELILWTQSTDKTTYLTKLQKKIASLKKKTPTSETPAVVAVPAVPVAPTITPVTNPNPTAVAIQYTQQLLMQQQALLKRNEQQQAQQQAQQQQQQNRINMMNMAAQQNLVAQQAVAAAQQSIPVPTPAVAVATPAQTTGTNSVAATTLQQQPAVLIALQQQFQQQKQAMTSAQHNEMQRLRQTQLLQQQQINSAHIQQNTPLETRRIQMKQLQEQHNLARNKLTQEHKARQAQLLRTQQTQFNAQKQALAMNNSMATTAGIPAQPTLPISTPAAPSTLKSGINLTAATTQISPAQVAAAQTAQAAQRNQSRQLATNAPTGHTTTDTAIKPAPAVAAATPTTGDPLTYADKLKQMKTKYWDDLIVVHNEFTNLAEKKPASDSAQALQQQERIKHFLQNLKRILSLLSQDPSKTTSNNRNDLDRVEQHIQRQVIPIMQRVKADRLKKEVEEKKATEKANTAALQAQIVEKQRLEKMEADRKLQLQIEEKQRVQKQQEDKRKQEVAEKQRQLELEEKARQETTRKEAELARQREQLEAAKAAAKPKTPVRNLMEAQKKIQEEMTKIRTQHQLLLQQKALAKTLPAQQKVAHEIHLLQQRMNTLNQHNQQLILQAKLSEEVKLKTEPTTDATASSIATPGENGFGSVIPKAATGMTAAESLLTAITTYAKEKPQILQDAAPKFLDISLSIGAKLSTAFPLKAYITEDLPWTHFPTIPSYANFSQFNATTLALYQRNYNRYSLPPNSTYYEDNVRKVQVTRLILDIQEPIPLEKCNAKLLVGLPGVMFYGPPMVDILCTFVSMNKSLINKSEWHGRGTCIEQLYCGVKQAAQCFWLTDCDDISDTKSNSNLFTITTAVGRYPTAFWTYTKFIYRLCCTFLVLYILWINYYKNCLHLKKILEKFGHRTNMRNGNWHYVIMIGDPTPIVLTHPLVAFAFVLDILTSDSSNTLAVLRSSQTDDIIAMLSALFYLSRVWFSYLSISLASFVLKRKRLEHHFGNIDLTLAVIFAAIIGGGMSYCSGNTLFTVELFQNAQSCLIPQNLQNELVEGVPTTSIYFIAGALWPLVYSFFLAHMRHNHKHRISPIVRQDTIYSSLWFNPLKTRVILSIEKLFFSHPAAEEFGGNIYRLFLHQPRYQQYPAISLCGVDCFICCYQNGVLKTRIRLSLLETIDRNLNDPVHAITESNVLSQFTFNSVEVNEPRGKSQIHRSKISSAWCF</sequence>
<keyword evidence="4" id="KW-0969">Cilium</keyword>
<feature type="transmembrane region" description="Helical" evidence="3">
    <location>
        <begin position="20"/>
        <end position="39"/>
    </location>
</feature>
<feature type="transmembrane region" description="Helical" evidence="3">
    <location>
        <begin position="2230"/>
        <end position="2248"/>
    </location>
</feature>
<feature type="transmembrane region" description="Helical" evidence="3">
    <location>
        <begin position="2176"/>
        <end position="2194"/>
    </location>
</feature>
<evidence type="ECO:0000256" key="3">
    <source>
        <dbReference type="SAM" id="Phobius"/>
    </source>
</evidence>
<keyword evidence="3" id="KW-0472">Membrane</keyword>
<dbReference type="STRING" id="74557.A0A1V9ZER6"/>
<feature type="coiled-coil region" evidence="1">
    <location>
        <begin position="1625"/>
        <end position="1747"/>
    </location>
</feature>
<evidence type="ECO:0000256" key="1">
    <source>
        <dbReference type="SAM" id="Coils"/>
    </source>
</evidence>
<keyword evidence="1" id="KW-0175">Coiled coil</keyword>
<evidence type="ECO:0000313" key="5">
    <source>
        <dbReference type="Proteomes" id="UP000243217"/>
    </source>
</evidence>
<feature type="region of interest" description="Disordered" evidence="2">
    <location>
        <begin position="1484"/>
        <end position="1507"/>
    </location>
</feature>
<dbReference type="InterPro" id="IPR029602">
    <property type="entry name" value="IFT74"/>
</dbReference>
<feature type="transmembrane region" description="Helical" evidence="3">
    <location>
        <begin position="273"/>
        <end position="293"/>
    </location>
</feature>
<dbReference type="OrthoDB" id="444379at2759"/>
<dbReference type="EMBL" id="JNBS01001968">
    <property type="protein sequence ID" value="OQR96489.1"/>
    <property type="molecule type" value="Genomic_DNA"/>
</dbReference>
<feature type="coiled-coil region" evidence="1">
    <location>
        <begin position="975"/>
        <end position="1009"/>
    </location>
</feature>
<feature type="transmembrane region" description="Helical" evidence="3">
    <location>
        <begin position="314"/>
        <end position="333"/>
    </location>
</feature>
<dbReference type="Proteomes" id="UP000243217">
    <property type="component" value="Unassembled WGS sequence"/>
</dbReference>
<feature type="compositionally biased region" description="Polar residues" evidence="2">
    <location>
        <begin position="579"/>
        <end position="596"/>
    </location>
</feature>
<evidence type="ECO:0000313" key="4">
    <source>
        <dbReference type="EMBL" id="OQR96489.1"/>
    </source>
</evidence>
<keyword evidence="3" id="KW-1133">Transmembrane helix</keyword>
<feature type="compositionally biased region" description="Low complexity" evidence="2">
    <location>
        <begin position="1484"/>
        <end position="1495"/>
    </location>
</feature>
<dbReference type="PANTHER" id="PTHR31432:SF0">
    <property type="entry name" value="INTRAFLAGELLAR TRANSPORT PROTEIN 74 HOMOLOG"/>
    <property type="match status" value="1"/>
</dbReference>
<feature type="transmembrane region" description="Helical" evidence="3">
    <location>
        <begin position="2092"/>
        <end position="2117"/>
    </location>
</feature>
<feature type="compositionally biased region" description="Low complexity" evidence="2">
    <location>
        <begin position="553"/>
        <end position="568"/>
    </location>
</feature>
<dbReference type="GO" id="GO:0030992">
    <property type="term" value="C:intraciliary transport particle B"/>
    <property type="evidence" value="ECO:0007669"/>
    <property type="project" value="InterPro"/>
</dbReference>
<feature type="coiled-coil region" evidence="1">
    <location>
        <begin position="655"/>
        <end position="716"/>
    </location>
</feature>
<dbReference type="GO" id="GO:0005929">
    <property type="term" value="C:cilium"/>
    <property type="evidence" value="ECO:0007669"/>
    <property type="project" value="TreeGrafter"/>
</dbReference>
<dbReference type="GO" id="GO:0035735">
    <property type="term" value="P:intraciliary transport involved in cilium assembly"/>
    <property type="evidence" value="ECO:0007669"/>
    <property type="project" value="TreeGrafter"/>
</dbReference>
<keyword evidence="3" id="KW-0812">Transmembrane</keyword>
<organism evidence="4 5">
    <name type="scientific">Thraustotheca clavata</name>
    <dbReference type="NCBI Taxonomy" id="74557"/>
    <lineage>
        <taxon>Eukaryota</taxon>
        <taxon>Sar</taxon>
        <taxon>Stramenopiles</taxon>
        <taxon>Oomycota</taxon>
        <taxon>Saprolegniomycetes</taxon>
        <taxon>Saprolegniales</taxon>
        <taxon>Achlyaceae</taxon>
        <taxon>Thraustotheca</taxon>
    </lineage>
</organism>
<keyword evidence="4" id="KW-0966">Cell projection</keyword>
<reference evidence="4 5" key="1">
    <citation type="journal article" date="2014" name="Genome Biol. Evol.">
        <title>The secreted proteins of Achlya hypogyna and Thraustotheca clavata identify the ancestral oomycete secretome and reveal gene acquisitions by horizontal gene transfer.</title>
        <authorList>
            <person name="Misner I."/>
            <person name="Blouin N."/>
            <person name="Leonard G."/>
            <person name="Richards T.A."/>
            <person name="Lane C.E."/>
        </authorList>
    </citation>
    <scope>NUCLEOTIDE SEQUENCE [LARGE SCALE GENOMIC DNA]</scope>
    <source>
        <strain evidence="4 5">ATCC 34112</strain>
    </source>
</reference>